<dbReference type="InterPro" id="IPR027946">
    <property type="entry name" value="Ogl_dom"/>
</dbReference>
<proteinExistence type="predicted"/>
<evidence type="ECO:0000313" key="2">
    <source>
        <dbReference type="EMBL" id="RZT03118.1"/>
    </source>
</evidence>
<dbReference type="InterPro" id="IPR015943">
    <property type="entry name" value="WD40/YVTN_repeat-like_dom_sf"/>
</dbReference>
<organism evidence="2 3">
    <name type="scientific">Cuneatibacter caecimuris</name>
    <dbReference type="NCBI Taxonomy" id="1796618"/>
    <lineage>
        <taxon>Bacteria</taxon>
        <taxon>Bacillati</taxon>
        <taxon>Bacillota</taxon>
        <taxon>Clostridia</taxon>
        <taxon>Lachnospirales</taxon>
        <taxon>Lachnospiraceae</taxon>
        <taxon>Cuneatibacter</taxon>
    </lineage>
</organism>
<dbReference type="Gene3D" id="2.130.10.10">
    <property type="entry name" value="YVTN repeat-like/Quinoprotein amine dehydrogenase"/>
    <property type="match status" value="1"/>
</dbReference>
<accession>A0A4Q7PSP5</accession>
<keyword evidence="3" id="KW-1185">Reference proteome</keyword>
<dbReference type="SUPFAM" id="SSF82171">
    <property type="entry name" value="DPP6 N-terminal domain-like"/>
    <property type="match status" value="1"/>
</dbReference>
<evidence type="ECO:0000259" key="1">
    <source>
        <dbReference type="Pfam" id="PF14583"/>
    </source>
</evidence>
<name>A0A4Q7PSP5_9FIRM</name>
<dbReference type="Pfam" id="PF14583">
    <property type="entry name" value="Pectate_lyase22"/>
    <property type="match status" value="1"/>
</dbReference>
<dbReference type="GO" id="GO:0045490">
    <property type="term" value="P:pectin catabolic process"/>
    <property type="evidence" value="ECO:0007669"/>
    <property type="project" value="InterPro"/>
</dbReference>
<dbReference type="EMBL" id="SGXF01000001">
    <property type="protein sequence ID" value="RZT03118.1"/>
    <property type="molecule type" value="Genomic_DNA"/>
</dbReference>
<feature type="domain" description="Oligogalacturonate lyase" evidence="1">
    <location>
        <begin position="177"/>
        <end position="390"/>
    </location>
</feature>
<comment type="caution">
    <text evidence="2">The sequence shown here is derived from an EMBL/GenBank/DDBJ whole genome shotgun (WGS) entry which is preliminary data.</text>
</comment>
<dbReference type="AlphaFoldDB" id="A0A4Q7PSP5"/>
<sequence length="395" mass="45078">MDYDVKEPYDCQLLYFTSSSCLQGEKGIVFIGEENGNPNVYYKNFPTGSVARLSDNQEGVLKSYVYFNGNENGLGKASVCLDQSKEKVYYLQGRLLCCADLNGNIRVLNEIPQGQVTAFMHVSHDGSRLCVPTTDARALEDVHKPGPATLRPDYDIDARIQQEGLSSWLRVYNTESGEQVLCQQVPKAWITHVQFHPQNREWILYNHEWPSFCGIRRMWLWDGKCHRALRSIDQGRGIHDWVCHEMWSEEGRSVIYHGQYAGGRYFVGRIIPETGETAEIALPENYISYGHFTVSKDGLLVSDGYFREENSIAADSEGASGDSEARWISVQKPDWEKGTIRWIPVEKHNSSWKTQDEHPHPIFSPDGRRVYYTTDAAGRREVRSCRVPDSDCFDN</sequence>
<dbReference type="Proteomes" id="UP000292927">
    <property type="component" value="Unassembled WGS sequence"/>
</dbReference>
<dbReference type="GO" id="GO:0047487">
    <property type="term" value="F:oligogalacturonide lyase activity"/>
    <property type="evidence" value="ECO:0007669"/>
    <property type="project" value="InterPro"/>
</dbReference>
<dbReference type="RefSeq" id="WP_130434040.1">
    <property type="nucleotide sequence ID" value="NZ_SGXF01000001.1"/>
</dbReference>
<dbReference type="OrthoDB" id="8432779at2"/>
<protein>
    <submittedName>
        <fullName evidence="2">Oligogalacturonate lyase-like protein</fullName>
    </submittedName>
</protein>
<gene>
    <name evidence="2" type="ORF">EV209_1253</name>
</gene>
<reference evidence="2 3" key="1">
    <citation type="submission" date="2019-02" db="EMBL/GenBank/DDBJ databases">
        <title>Genomic Encyclopedia of Type Strains, Phase IV (KMG-IV): sequencing the most valuable type-strain genomes for metagenomic binning, comparative biology and taxonomic classification.</title>
        <authorList>
            <person name="Goeker M."/>
        </authorList>
    </citation>
    <scope>NUCLEOTIDE SEQUENCE [LARGE SCALE GENOMIC DNA]</scope>
    <source>
        <strain evidence="2 3">DSM 29486</strain>
    </source>
</reference>
<keyword evidence="2" id="KW-0456">Lyase</keyword>
<evidence type="ECO:0000313" key="3">
    <source>
        <dbReference type="Proteomes" id="UP000292927"/>
    </source>
</evidence>
<dbReference type="PROSITE" id="PS51257">
    <property type="entry name" value="PROKAR_LIPOPROTEIN"/>
    <property type="match status" value="1"/>
</dbReference>